<dbReference type="VEuPathDB" id="VectorBase:SSCA009313"/>
<dbReference type="AlphaFoldDB" id="A0A132ALP4"/>
<evidence type="ECO:0000313" key="2">
    <source>
        <dbReference type="EMBL" id="KPM11884.1"/>
    </source>
</evidence>
<dbReference type="OrthoDB" id="116380at2759"/>
<organism evidence="2 3">
    <name type="scientific">Sarcoptes scabiei</name>
    <name type="common">Itch mite</name>
    <name type="synonym">Acarus scabiei</name>
    <dbReference type="NCBI Taxonomy" id="52283"/>
    <lineage>
        <taxon>Eukaryota</taxon>
        <taxon>Metazoa</taxon>
        <taxon>Ecdysozoa</taxon>
        <taxon>Arthropoda</taxon>
        <taxon>Chelicerata</taxon>
        <taxon>Arachnida</taxon>
        <taxon>Acari</taxon>
        <taxon>Acariformes</taxon>
        <taxon>Sarcoptiformes</taxon>
        <taxon>Astigmata</taxon>
        <taxon>Psoroptidia</taxon>
        <taxon>Sarcoptoidea</taxon>
        <taxon>Sarcoptidae</taxon>
        <taxon>Sarcoptinae</taxon>
        <taxon>Sarcoptes</taxon>
    </lineage>
</organism>
<proteinExistence type="predicted"/>
<reference evidence="2 3" key="1">
    <citation type="journal article" date="2015" name="Parasit. Vectors">
        <title>Draft genome of the scabies mite.</title>
        <authorList>
            <person name="Rider S.D.Jr."/>
            <person name="Morgan M.S."/>
            <person name="Arlian L.G."/>
        </authorList>
    </citation>
    <scope>NUCLEOTIDE SEQUENCE [LARGE SCALE GENOMIC DNA]</scope>
    <source>
        <strain evidence="2">Arlian Lab</strain>
    </source>
</reference>
<name>A0A132ALP4_SARSC</name>
<feature type="compositionally biased region" description="Polar residues" evidence="1">
    <location>
        <begin position="1"/>
        <end position="11"/>
    </location>
</feature>
<dbReference type="EMBL" id="JXLN01018200">
    <property type="protein sequence ID" value="KPM11884.1"/>
    <property type="molecule type" value="Genomic_DNA"/>
</dbReference>
<protein>
    <submittedName>
        <fullName evidence="2">Uncharacterized protein</fullName>
    </submittedName>
</protein>
<dbReference type="Proteomes" id="UP000616769">
    <property type="component" value="Unassembled WGS sequence"/>
</dbReference>
<comment type="caution">
    <text evidence="2">The sequence shown here is derived from an EMBL/GenBank/DDBJ whole genome shotgun (WGS) entry which is preliminary data.</text>
</comment>
<sequence>MPSSRHSSASTMVKLEMDSPNSTRPCVLQSSKRHHRNRDGKSLFSDDDDSMKNLQQKQSTSNNPLIQGYQLLTEPNRGK</sequence>
<accession>A0A132ALP4</accession>
<feature type="compositionally biased region" description="Polar residues" evidence="1">
    <location>
        <begin position="19"/>
        <end position="30"/>
    </location>
</feature>
<feature type="region of interest" description="Disordered" evidence="1">
    <location>
        <begin position="1"/>
        <end position="79"/>
    </location>
</feature>
<gene>
    <name evidence="2" type="ORF">QR98_0104620</name>
</gene>
<evidence type="ECO:0000313" key="3">
    <source>
        <dbReference type="Proteomes" id="UP000616769"/>
    </source>
</evidence>
<evidence type="ECO:0000256" key="1">
    <source>
        <dbReference type="SAM" id="MobiDB-lite"/>
    </source>
</evidence>
<feature type="compositionally biased region" description="Polar residues" evidence="1">
    <location>
        <begin position="52"/>
        <end position="65"/>
    </location>
</feature>